<dbReference type="InterPro" id="IPR050166">
    <property type="entry name" value="ABC_transporter_ATP-bind"/>
</dbReference>
<organism evidence="7 8">
    <name type="scientific">Bradyrhizobium erythrophlei</name>
    <dbReference type="NCBI Taxonomy" id="1437360"/>
    <lineage>
        <taxon>Bacteria</taxon>
        <taxon>Pseudomonadati</taxon>
        <taxon>Pseudomonadota</taxon>
        <taxon>Alphaproteobacteria</taxon>
        <taxon>Hyphomicrobiales</taxon>
        <taxon>Nitrobacteraceae</taxon>
        <taxon>Bradyrhizobium</taxon>
    </lineage>
</organism>
<evidence type="ECO:0000313" key="7">
    <source>
        <dbReference type="EMBL" id="SHH11265.1"/>
    </source>
</evidence>
<dbReference type="PROSITE" id="PS50893">
    <property type="entry name" value="ABC_TRANSPORTER_2"/>
    <property type="match status" value="1"/>
</dbReference>
<evidence type="ECO:0000256" key="2">
    <source>
        <dbReference type="ARBA" id="ARBA00022448"/>
    </source>
</evidence>
<evidence type="ECO:0000259" key="6">
    <source>
        <dbReference type="PROSITE" id="PS50893"/>
    </source>
</evidence>
<dbReference type="PANTHER" id="PTHR42788:SF13">
    <property type="entry name" value="ALIPHATIC SULFONATES IMPORT ATP-BINDING PROTEIN SSUB"/>
    <property type="match status" value="1"/>
</dbReference>
<evidence type="ECO:0000313" key="8">
    <source>
        <dbReference type="Proteomes" id="UP000189796"/>
    </source>
</evidence>
<keyword evidence="4 7" id="KW-0067">ATP-binding</keyword>
<dbReference type="RefSeq" id="WP_079607349.1">
    <property type="nucleotide sequence ID" value="NZ_LT670817.1"/>
</dbReference>
<accession>A0A1M5QAZ9</accession>
<sequence>MLRPGPTSEPLIEIAGLSKTFVTEDGPFDALSDINLSVARGEFLAVVGPSGCGKSTLMRCIAGLEPPTEGSVNVEGRPVREPPRQMGVVFQRDILLDWRTVIDNVTLVAEFRRRDMRELRPRADQLLARFGLEQFRNRHPWELSGGMRQRVAICRALLDDPELLLMDEPFGALDALTRDDLNLELARLWQETKKTIVFITHGISEAVFLADRVVVMARNPGRIVKTVNIDLPRPRRLAARETEQFGGHVAAVRSELAALGLIGTD</sequence>
<dbReference type="CDD" id="cd03293">
    <property type="entry name" value="ABC_NrtD_SsuB_transporters"/>
    <property type="match status" value="1"/>
</dbReference>
<protein>
    <submittedName>
        <fullName evidence="7">NitT/TauT family transport system ATP-binding protein</fullName>
    </submittedName>
</protein>
<dbReference type="PANTHER" id="PTHR42788">
    <property type="entry name" value="TAURINE IMPORT ATP-BINDING PROTEIN-RELATED"/>
    <property type="match status" value="1"/>
</dbReference>
<dbReference type="SMART" id="SM00382">
    <property type="entry name" value="AAA"/>
    <property type="match status" value="1"/>
</dbReference>
<dbReference type="Pfam" id="PF00005">
    <property type="entry name" value="ABC_tran"/>
    <property type="match status" value="1"/>
</dbReference>
<dbReference type="InterPro" id="IPR003593">
    <property type="entry name" value="AAA+_ATPase"/>
</dbReference>
<name>A0A1M5QAZ9_9BRAD</name>
<dbReference type="InterPro" id="IPR017871">
    <property type="entry name" value="ABC_transporter-like_CS"/>
</dbReference>
<dbReference type="AlphaFoldDB" id="A0A1M5QAZ9"/>
<dbReference type="GO" id="GO:0005524">
    <property type="term" value="F:ATP binding"/>
    <property type="evidence" value="ECO:0007669"/>
    <property type="project" value="UniProtKB-KW"/>
</dbReference>
<evidence type="ECO:0000256" key="1">
    <source>
        <dbReference type="ARBA" id="ARBA00005417"/>
    </source>
</evidence>
<dbReference type="EMBL" id="LT670817">
    <property type="protein sequence ID" value="SHH11265.1"/>
    <property type="molecule type" value="Genomic_DNA"/>
</dbReference>
<dbReference type="PROSITE" id="PS00211">
    <property type="entry name" value="ABC_TRANSPORTER_1"/>
    <property type="match status" value="1"/>
</dbReference>
<dbReference type="GO" id="GO:0016887">
    <property type="term" value="F:ATP hydrolysis activity"/>
    <property type="evidence" value="ECO:0007669"/>
    <property type="project" value="InterPro"/>
</dbReference>
<keyword evidence="2" id="KW-0813">Transport</keyword>
<proteinExistence type="inferred from homology"/>
<dbReference type="OrthoDB" id="9807242at2"/>
<dbReference type="Proteomes" id="UP000189796">
    <property type="component" value="Chromosome I"/>
</dbReference>
<evidence type="ECO:0000256" key="5">
    <source>
        <dbReference type="ARBA" id="ARBA00024722"/>
    </source>
</evidence>
<keyword evidence="3" id="KW-0547">Nucleotide-binding</keyword>
<dbReference type="Gene3D" id="3.40.50.300">
    <property type="entry name" value="P-loop containing nucleotide triphosphate hydrolases"/>
    <property type="match status" value="1"/>
</dbReference>
<gene>
    <name evidence="7" type="ORF">SAMN05443248_3724</name>
</gene>
<reference evidence="7 8" key="1">
    <citation type="submission" date="2016-11" db="EMBL/GenBank/DDBJ databases">
        <authorList>
            <person name="Jaros S."/>
            <person name="Januszkiewicz K."/>
            <person name="Wedrychowicz H."/>
        </authorList>
    </citation>
    <scope>NUCLEOTIDE SEQUENCE [LARGE SCALE GENOMIC DNA]</scope>
    <source>
        <strain evidence="7 8">GAS138</strain>
    </source>
</reference>
<feature type="domain" description="ABC transporter" evidence="6">
    <location>
        <begin position="12"/>
        <end position="243"/>
    </location>
</feature>
<dbReference type="InterPro" id="IPR003439">
    <property type="entry name" value="ABC_transporter-like_ATP-bd"/>
</dbReference>
<comment type="function">
    <text evidence="5">Involved in beta-(1--&gt;2)glucan export. Transmembrane domains (TMD) form a pore in the inner membrane and the ATP-binding domain (NBD) is responsible for energy generation.</text>
</comment>
<dbReference type="InterPro" id="IPR027417">
    <property type="entry name" value="P-loop_NTPase"/>
</dbReference>
<evidence type="ECO:0000256" key="3">
    <source>
        <dbReference type="ARBA" id="ARBA00022741"/>
    </source>
</evidence>
<comment type="similarity">
    <text evidence="1">Belongs to the ABC transporter superfamily.</text>
</comment>
<evidence type="ECO:0000256" key="4">
    <source>
        <dbReference type="ARBA" id="ARBA00022840"/>
    </source>
</evidence>
<dbReference type="SUPFAM" id="SSF52540">
    <property type="entry name" value="P-loop containing nucleoside triphosphate hydrolases"/>
    <property type="match status" value="1"/>
</dbReference>